<name>A0A2D4EW68_MICCO</name>
<organism evidence="1">
    <name type="scientific">Micrurus corallinus</name>
    <name type="common">Brazilian coral snake</name>
    <dbReference type="NCBI Taxonomy" id="54390"/>
    <lineage>
        <taxon>Eukaryota</taxon>
        <taxon>Metazoa</taxon>
        <taxon>Chordata</taxon>
        <taxon>Craniata</taxon>
        <taxon>Vertebrata</taxon>
        <taxon>Euteleostomi</taxon>
        <taxon>Lepidosauria</taxon>
        <taxon>Squamata</taxon>
        <taxon>Bifurcata</taxon>
        <taxon>Unidentata</taxon>
        <taxon>Episquamata</taxon>
        <taxon>Toxicofera</taxon>
        <taxon>Serpentes</taxon>
        <taxon>Colubroidea</taxon>
        <taxon>Elapidae</taxon>
        <taxon>Elapinae</taxon>
        <taxon>Micrurus</taxon>
    </lineage>
</organism>
<accession>A0A2D4EW68</accession>
<protein>
    <submittedName>
        <fullName evidence="1">Uncharacterized protein</fullName>
    </submittedName>
</protein>
<evidence type="ECO:0000313" key="1">
    <source>
        <dbReference type="EMBL" id="LAA39462.1"/>
    </source>
</evidence>
<dbReference type="EMBL" id="IACJ01020110">
    <property type="protein sequence ID" value="LAA39462.1"/>
    <property type="molecule type" value="Transcribed_RNA"/>
</dbReference>
<sequence>MLPKIEYLIITEANRSTRKNQPELQEKLGIYRTTLLLLCSTEVLFVGLHFEREFCSDWLSRLTANYKRELSDSISCYLSAGHFGSISADWGNLFLCYNKHCFVHQKKKKNMCLILNNNQFLLL</sequence>
<reference evidence="1" key="1">
    <citation type="submission" date="2017-07" db="EMBL/GenBank/DDBJ databases">
        <authorList>
            <person name="Mikheyev A."/>
            <person name="Grau M."/>
        </authorList>
    </citation>
    <scope>NUCLEOTIDE SEQUENCE</scope>
    <source>
        <tissue evidence="1">Venom_gland</tissue>
    </source>
</reference>
<reference evidence="1" key="2">
    <citation type="submission" date="2017-11" db="EMBL/GenBank/DDBJ databases">
        <title>Coralsnake Venomics: Analyses of Venom Gland Transcriptomes and Proteomes of Six Brazilian Taxa.</title>
        <authorList>
            <person name="Aird S.D."/>
            <person name="Jorge da Silva N."/>
            <person name="Qiu L."/>
            <person name="Villar-Briones A."/>
            <person name="Aparecida-Saddi V."/>
            <person name="Campos-Telles M.P."/>
            <person name="Grau M."/>
            <person name="Mikheyev A.S."/>
        </authorList>
    </citation>
    <scope>NUCLEOTIDE SEQUENCE</scope>
    <source>
        <tissue evidence="1">Venom_gland</tissue>
    </source>
</reference>
<proteinExistence type="predicted"/>
<dbReference type="AlphaFoldDB" id="A0A2D4EW68"/>